<feature type="region of interest" description="Disordered" evidence="1">
    <location>
        <begin position="50"/>
        <end position="81"/>
    </location>
</feature>
<keyword evidence="2" id="KW-0732">Signal</keyword>
<name>A0A6A6MXM4_HEVBR</name>
<keyword evidence="4" id="KW-1185">Reference proteome</keyword>
<protein>
    <submittedName>
        <fullName evidence="3">Uncharacterized protein</fullName>
    </submittedName>
</protein>
<feature type="compositionally biased region" description="Low complexity" evidence="1">
    <location>
        <begin position="54"/>
        <end position="65"/>
    </location>
</feature>
<organism evidence="3 4">
    <name type="scientific">Hevea brasiliensis</name>
    <name type="common">Para rubber tree</name>
    <name type="synonym">Siphonia brasiliensis</name>
    <dbReference type="NCBI Taxonomy" id="3981"/>
    <lineage>
        <taxon>Eukaryota</taxon>
        <taxon>Viridiplantae</taxon>
        <taxon>Streptophyta</taxon>
        <taxon>Embryophyta</taxon>
        <taxon>Tracheophyta</taxon>
        <taxon>Spermatophyta</taxon>
        <taxon>Magnoliopsida</taxon>
        <taxon>eudicotyledons</taxon>
        <taxon>Gunneridae</taxon>
        <taxon>Pentapetalae</taxon>
        <taxon>rosids</taxon>
        <taxon>fabids</taxon>
        <taxon>Malpighiales</taxon>
        <taxon>Euphorbiaceae</taxon>
        <taxon>Crotonoideae</taxon>
        <taxon>Micrandreae</taxon>
        <taxon>Hevea</taxon>
    </lineage>
</organism>
<comment type="caution">
    <text evidence="3">The sequence shown here is derived from an EMBL/GenBank/DDBJ whole genome shotgun (WGS) entry which is preliminary data.</text>
</comment>
<feature type="signal peptide" evidence="2">
    <location>
        <begin position="1"/>
        <end position="21"/>
    </location>
</feature>
<evidence type="ECO:0000313" key="3">
    <source>
        <dbReference type="EMBL" id="KAF2317894.1"/>
    </source>
</evidence>
<evidence type="ECO:0000256" key="2">
    <source>
        <dbReference type="SAM" id="SignalP"/>
    </source>
</evidence>
<reference evidence="3 4" key="1">
    <citation type="journal article" date="2020" name="Mol. Plant">
        <title>The Chromosome-Based Rubber Tree Genome Provides New Insights into Spurge Genome Evolution and Rubber Biosynthesis.</title>
        <authorList>
            <person name="Liu J."/>
            <person name="Shi C."/>
            <person name="Shi C.C."/>
            <person name="Li W."/>
            <person name="Zhang Q.J."/>
            <person name="Zhang Y."/>
            <person name="Li K."/>
            <person name="Lu H.F."/>
            <person name="Shi C."/>
            <person name="Zhu S.T."/>
            <person name="Xiao Z.Y."/>
            <person name="Nan H."/>
            <person name="Yue Y."/>
            <person name="Zhu X.G."/>
            <person name="Wu Y."/>
            <person name="Hong X.N."/>
            <person name="Fan G.Y."/>
            <person name="Tong Y."/>
            <person name="Zhang D."/>
            <person name="Mao C.L."/>
            <person name="Liu Y.L."/>
            <person name="Hao S.J."/>
            <person name="Liu W.Q."/>
            <person name="Lv M.Q."/>
            <person name="Zhang H.B."/>
            <person name="Liu Y."/>
            <person name="Hu-Tang G.R."/>
            <person name="Wang J.P."/>
            <person name="Wang J.H."/>
            <person name="Sun Y.H."/>
            <person name="Ni S.B."/>
            <person name="Chen W.B."/>
            <person name="Zhang X.C."/>
            <person name="Jiao Y.N."/>
            <person name="Eichler E.E."/>
            <person name="Li G.H."/>
            <person name="Liu X."/>
            <person name="Gao L.Z."/>
        </authorList>
    </citation>
    <scope>NUCLEOTIDE SEQUENCE [LARGE SCALE GENOMIC DNA]</scope>
    <source>
        <strain evidence="4">cv. GT1</strain>
        <tissue evidence="3">Leaf</tissue>
    </source>
</reference>
<evidence type="ECO:0000313" key="4">
    <source>
        <dbReference type="Proteomes" id="UP000467840"/>
    </source>
</evidence>
<proteinExistence type="predicted"/>
<dbReference type="PANTHER" id="PTHR37189:SF4">
    <property type="entry name" value="TRANSMEMBRANE PROTEIN"/>
    <property type="match status" value="1"/>
</dbReference>
<dbReference type="Proteomes" id="UP000467840">
    <property type="component" value="Chromosome 6"/>
</dbReference>
<dbReference type="EMBL" id="JAAGAX010000004">
    <property type="protein sequence ID" value="KAF2317894.1"/>
    <property type="molecule type" value="Genomic_DNA"/>
</dbReference>
<gene>
    <name evidence="3" type="ORF">GH714_041214</name>
</gene>
<evidence type="ECO:0000256" key="1">
    <source>
        <dbReference type="SAM" id="MobiDB-lite"/>
    </source>
</evidence>
<feature type="chain" id="PRO_5025337037" evidence="2">
    <location>
        <begin position="22"/>
        <end position="107"/>
    </location>
</feature>
<accession>A0A6A6MXM4</accession>
<dbReference type="PANTHER" id="PTHR37189">
    <property type="entry name" value="CONCANAVALIN A-LIKE LECTIN/GLUCANASE DOMAIN-CONTAINING PROTEIN-RELATED"/>
    <property type="match status" value="1"/>
</dbReference>
<dbReference type="AlphaFoldDB" id="A0A6A6MXM4"/>
<sequence length="107" mass="11678">MASYMPLIIAIVIMNVGDSRARELRPSYHGLDFQSTLPVGENQPPAMKEFFGASSSSSSPTSKSSNVALPKAMNSNDTRGGTVSAVEWRCPCFDLSYDCLCLWIRLV</sequence>